<dbReference type="Proteomes" id="UP001381693">
    <property type="component" value="Unassembled WGS sequence"/>
</dbReference>
<evidence type="ECO:0000313" key="2">
    <source>
        <dbReference type="Proteomes" id="UP001381693"/>
    </source>
</evidence>
<protein>
    <submittedName>
        <fullName evidence="1">Uncharacterized protein</fullName>
    </submittedName>
</protein>
<dbReference type="EMBL" id="JAXCGZ010013369">
    <property type="protein sequence ID" value="KAK7072693.1"/>
    <property type="molecule type" value="Genomic_DNA"/>
</dbReference>
<evidence type="ECO:0000313" key="1">
    <source>
        <dbReference type="EMBL" id="KAK7072693.1"/>
    </source>
</evidence>
<sequence length="66" mass="7547">MKGPILSAVRFGGPTLSPFRDFFVPLGIKTRRFSRIILDVGSTKALCYVQVTLEYFLKVFPTHYYS</sequence>
<organism evidence="1 2">
    <name type="scientific">Halocaridina rubra</name>
    <name type="common">Hawaiian red shrimp</name>
    <dbReference type="NCBI Taxonomy" id="373956"/>
    <lineage>
        <taxon>Eukaryota</taxon>
        <taxon>Metazoa</taxon>
        <taxon>Ecdysozoa</taxon>
        <taxon>Arthropoda</taxon>
        <taxon>Crustacea</taxon>
        <taxon>Multicrustacea</taxon>
        <taxon>Malacostraca</taxon>
        <taxon>Eumalacostraca</taxon>
        <taxon>Eucarida</taxon>
        <taxon>Decapoda</taxon>
        <taxon>Pleocyemata</taxon>
        <taxon>Caridea</taxon>
        <taxon>Atyoidea</taxon>
        <taxon>Atyidae</taxon>
        <taxon>Halocaridina</taxon>
    </lineage>
</organism>
<comment type="caution">
    <text evidence="1">The sequence shown here is derived from an EMBL/GenBank/DDBJ whole genome shotgun (WGS) entry which is preliminary data.</text>
</comment>
<dbReference type="AlphaFoldDB" id="A0AAN8X1V0"/>
<proteinExistence type="predicted"/>
<gene>
    <name evidence="1" type="ORF">SK128_002322</name>
</gene>
<keyword evidence="2" id="KW-1185">Reference proteome</keyword>
<reference evidence="1 2" key="1">
    <citation type="submission" date="2023-11" db="EMBL/GenBank/DDBJ databases">
        <title>Halocaridina rubra genome assembly.</title>
        <authorList>
            <person name="Smith C."/>
        </authorList>
    </citation>
    <scope>NUCLEOTIDE SEQUENCE [LARGE SCALE GENOMIC DNA]</scope>
    <source>
        <strain evidence="1">EP-1</strain>
        <tissue evidence="1">Whole</tissue>
    </source>
</reference>
<name>A0AAN8X1V0_HALRR</name>
<accession>A0AAN8X1V0</accession>